<accession>A0A7T2TYH4</accession>
<proteinExistence type="predicted"/>
<evidence type="ECO:0000313" key="1">
    <source>
        <dbReference type="EMBL" id="QPS42179.1"/>
    </source>
</evidence>
<dbReference type="CDD" id="cd03801">
    <property type="entry name" value="GT4_PimA-like"/>
    <property type="match status" value="1"/>
</dbReference>
<dbReference type="KEGG" id="bhg:I6G56_11075"/>
<dbReference type="EMBL" id="CP065686">
    <property type="protein sequence ID" value="QPS42179.1"/>
    <property type="molecule type" value="Genomic_DNA"/>
</dbReference>
<gene>
    <name evidence="1" type="ORF">I6G56_11075</name>
</gene>
<dbReference type="Gene3D" id="3.40.50.2000">
    <property type="entry name" value="Glycogen Phosphorylase B"/>
    <property type="match status" value="2"/>
</dbReference>
<dbReference type="PANTHER" id="PTHR45947:SF3">
    <property type="entry name" value="SULFOQUINOVOSYL TRANSFERASE SQD2"/>
    <property type="match status" value="1"/>
</dbReference>
<dbReference type="AlphaFoldDB" id="A0A7U4P4A4"/>
<name>A0A7U4P4A4_9BURK</name>
<protein>
    <submittedName>
        <fullName evidence="1">Glycosyltransferase family 4 protein</fullName>
    </submittedName>
</protein>
<reference evidence="1 2" key="1">
    <citation type="submission" date="2020-12" db="EMBL/GenBank/DDBJ databases">
        <title>FDA dAtabase for Regulatory Grade micrObial Sequences (FDA-ARGOS): Supporting development and validation of Infectious Disease Dx tests.</title>
        <authorList>
            <person name="Nelson B."/>
            <person name="Plummer A."/>
            <person name="Tallon L."/>
            <person name="Sadzewicz L."/>
            <person name="Zhao X."/>
            <person name="Boylan J."/>
            <person name="Ott S."/>
            <person name="Bowen H."/>
            <person name="Vavikolanu K."/>
            <person name="Mehta A."/>
            <person name="Aluvathingal J."/>
            <person name="Nadendla S."/>
            <person name="Myers T."/>
            <person name="Yan Y."/>
            <person name="Sichtig H."/>
        </authorList>
    </citation>
    <scope>NUCLEOTIDE SEQUENCE [LARGE SCALE GENOMIC DNA]</scope>
    <source>
        <strain evidence="1 2">FDAARGOS_899</strain>
    </source>
</reference>
<dbReference type="InterPro" id="IPR001296">
    <property type="entry name" value="Glyco_trans_1"/>
</dbReference>
<dbReference type="InterPro" id="IPR050194">
    <property type="entry name" value="Glycosyltransferase_grp1"/>
</dbReference>
<sequence length="395" mass="44269">MRLLVVGSTYITAVSQEKFVAMKRHDPGLELKILTPRSLPHVFKRYTRELASGLSKDDVVDIRDYFCRSHMSYMLDPLHFARVLREFQPDRVHIEEDPHSASGFETVLLTRCICPSAKISFFLWDNLAREPRFPLNVIKWTLNRYALRSTELVICGNRDGERLLREKKGYAGRAAVLPQVGLDPAGYTGKSDRHMRRALNIPENVPLIGYVGRLIPEKGIMQLLEALHRLLEIPWRILIVGAGALETDIVDRWKPVFGERLVMHNAVPHAEMPAYMRALDILVLPSYATRRWKEQFGLVLAQAMLAGVPCVGSTSGAIPDVIGPGGLVFQENNVDDLTTALKHLLTDEDARRSLGESAQAFALQRYTHAAVARAYLNQFDCMEGPTAGEFISAAG</sequence>
<dbReference type="RefSeq" id="WP_009916338.1">
    <property type="nucleotide sequence ID" value="NZ_CP013380.1"/>
</dbReference>
<dbReference type="GO" id="GO:0016757">
    <property type="term" value="F:glycosyltransferase activity"/>
    <property type="evidence" value="ECO:0007669"/>
    <property type="project" value="InterPro"/>
</dbReference>
<dbReference type="SUPFAM" id="SSF53756">
    <property type="entry name" value="UDP-Glycosyltransferase/glycogen phosphorylase"/>
    <property type="match status" value="1"/>
</dbReference>
<accession>A0A7U4P4A4</accession>
<organism evidence="1 2">
    <name type="scientific">Burkholderia humptydooensis</name>
    <dbReference type="NCBI Taxonomy" id="430531"/>
    <lineage>
        <taxon>Bacteria</taxon>
        <taxon>Pseudomonadati</taxon>
        <taxon>Pseudomonadota</taxon>
        <taxon>Betaproteobacteria</taxon>
        <taxon>Burkholderiales</taxon>
        <taxon>Burkholderiaceae</taxon>
        <taxon>Burkholderia</taxon>
        <taxon>pseudomallei group</taxon>
    </lineage>
</organism>
<dbReference type="PANTHER" id="PTHR45947">
    <property type="entry name" value="SULFOQUINOVOSYL TRANSFERASE SQD2"/>
    <property type="match status" value="1"/>
</dbReference>
<dbReference type="Proteomes" id="UP000594943">
    <property type="component" value="Chromosome 1"/>
</dbReference>
<dbReference type="Pfam" id="PF00534">
    <property type="entry name" value="Glycos_transf_1"/>
    <property type="match status" value="1"/>
</dbReference>
<evidence type="ECO:0000313" key="2">
    <source>
        <dbReference type="Proteomes" id="UP000594943"/>
    </source>
</evidence>
<keyword evidence="1" id="KW-0808">Transferase</keyword>